<evidence type="ECO:0000313" key="8">
    <source>
        <dbReference type="Proteomes" id="UP000265120"/>
    </source>
</evidence>
<evidence type="ECO:0000256" key="2">
    <source>
        <dbReference type="ARBA" id="ARBA00022801"/>
    </source>
</evidence>
<dbReference type="GeneTree" id="ENSGT00940000161528"/>
<feature type="domain" description="Tyrosine-protein phosphatase" evidence="5">
    <location>
        <begin position="3"/>
        <end position="144"/>
    </location>
</feature>
<dbReference type="InterPro" id="IPR029021">
    <property type="entry name" value="Prot-tyrosine_phosphatase-like"/>
</dbReference>
<reference evidence="7" key="2">
    <citation type="submission" date="2025-08" db="UniProtKB">
        <authorList>
            <consortium name="Ensembl"/>
        </authorList>
    </citation>
    <scope>IDENTIFICATION</scope>
</reference>
<name>A0A3P8VB23_CYNSE</name>
<dbReference type="Gene3D" id="3.90.190.10">
    <property type="entry name" value="Protein tyrosine phosphatase superfamily"/>
    <property type="match status" value="1"/>
</dbReference>
<dbReference type="InterPro" id="IPR052103">
    <property type="entry name" value="Dual_spec_Phospatases"/>
</dbReference>
<dbReference type="GO" id="GO:0005737">
    <property type="term" value="C:cytoplasm"/>
    <property type="evidence" value="ECO:0007669"/>
    <property type="project" value="TreeGrafter"/>
</dbReference>
<evidence type="ECO:0000313" key="7">
    <source>
        <dbReference type="Ensembl" id="ENSCSEP00000010436.1"/>
    </source>
</evidence>
<protein>
    <submittedName>
        <fullName evidence="7">Dual specificity phosphatase 28</fullName>
    </submittedName>
</protein>
<dbReference type="SUPFAM" id="SSF52799">
    <property type="entry name" value="(Phosphotyrosine protein) phosphatases II"/>
    <property type="match status" value="1"/>
</dbReference>
<dbReference type="Pfam" id="PF00782">
    <property type="entry name" value="DSPc"/>
    <property type="match status" value="1"/>
</dbReference>
<dbReference type="InterPro" id="IPR020422">
    <property type="entry name" value="TYR_PHOSPHATASE_DUAL_dom"/>
</dbReference>
<dbReference type="PROSITE" id="PS50056">
    <property type="entry name" value="TYR_PHOSPHATASE_2"/>
    <property type="match status" value="1"/>
</dbReference>
<dbReference type="SMART" id="SM00195">
    <property type="entry name" value="DSPc"/>
    <property type="match status" value="1"/>
</dbReference>
<dbReference type="OMA" id="THLEPTC"/>
<organism evidence="7 8">
    <name type="scientific">Cynoglossus semilaevis</name>
    <name type="common">Tongue sole</name>
    <dbReference type="NCBI Taxonomy" id="244447"/>
    <lineage>
        <taxon>Eukaryota</taxon>
        <taxon>Metazoa</taxon>
        <taxon>Chordata</taxon>
        <taxon>Craniata</taxon>
        <taxon>Vertebrata</taxon>
        <taxon>Euteleostomi</taxon>
        <taxon>Actinopterygii</taxon>
        <taxon>Neopterygii</taxon>
        <taxon>Teleostei</taxon>
        <taxon>Neoteleostei</taxon>
        <taxon>Acanthomorphata</taxon>
        <taxon>Carangaria</taxon>
        <taxon>Pleuronectiformes</taxon>
        <taxon>Pleuronectoidei</taxon>
        <taxon>Cynoglossidae</taxon>
        <taxon>Cynoglossinae</taxon>
        <taxon>Cynoglossus</taxon>
    </lineage>
</organism>
<evidence type="ECO:0000256" key="1">
    <source>
        <dbReference type="ARBA" id="ARBA00008601"/>
    </source>
</evidence>
<dbReference type="InParanoid" id="A0A3P8VB23"/>
<reference evidence="7 8" key="1">
    <citation type="journal article" date="2014" name="Nat. Genet.">
        <title>Whole-genome sequence of a flatfish provides insights into ZW sex chromosome evolution and adaptation to a benthic lifestyle.</title>
        <authorList>
            <person name="Chen S."/>
            <person name="Zhang G."/>
            <person name="Shao C."/>
            <person name="Huang Q."/>
            <person name="Liu G."/>
            <person name="Zhang P."/>
            <person name="Song W."/>
            <person name="An N."/>
            <person name="Chalopin D."/>
            <person name="Volff J.N."/>
            <person name="Hong Y."/>
            <person name="Li Q."/>
            <person name="Sha Z."/>
            <person name="Zhou H."/>
            <person name="Xie M."/>
            <person name="Yu Q."/>
            <person name="Liu Y."/>
            <person name="Xiang H."/>
            <person name="Wang N."/>
            <person name="Wu K."/>
            <person name="Yang C."/>
            <person name="Zhou Q."/>
            <person name="Liao X."/>
            <person name="Yang L."/>
            <person name="Hu Q."/>
            <person name="Zhang J."/>
            <person name="Meng L."/>
            <person name="Jin L."/>
            <person name="Tian Y."/>
            <person name="Lian J."/>
            <person name="Yang J."/>
            <person name="Miao G."/>
            <person name="Liu S."/>
            <person name="Liang Z."/>
            <person name="Yan F."/>
            <person name="Li Y."/>
            <person name="Sun B."/>
            <person name="Zhang H."/>
            <person name="Zhang J."/>
            <person name="Zhu Y."/>
            <person name="Du M."/>
            <person name="Zhao Y."/>
            <person name="Schartl M."/>
            <person name="Tang Q."/>
            <person name="Wang J."/>
        </authorList>
    </citation>
    <scope>NUCLEOTIDE SEQUENCE</scope>
</reference>
<dbReference type="InterPro" id="IPR000387">
    <property type="entry name" value="Tyr_Pase_dom"/>
</dbReference>
<keyword evidence="4" id="KW-0175">Coiled coil</keyword>
<evidence type="ECO:0000259" key="5">
    <source>
        <dbReference type="PROSITE" id="PS50054"/>
    </source>
</evidence>
<comment type="similarity">
    <text evidence="1">Belongs to the protein-tyrosine phosphatase family. Non-receptor class dual specificity subfamily.</text>
</comment>
<evidence type="ECO:0000259" key="6">
    <source>
        <dbReference type="PROSITE" id="PS50056"/>
    </source>
</evidence>
<dbReference type="PROSITE" id="PS50054">
    <property type="entry name" value="TYR_PHOSPHATASE_DUAL"/>
    <property type="match status" value="1"/>
</dbReference>
<dbReference type="Proteomes" id="UP000265120">
    <property type="component" value="Chromosome 20"/>
</dbReference>
<dbReference type="FunCoup" id="A0A3P8VB23">
    <property type="interactions" value="99"/>
</dbReference>
<dbReference type="InterPro" id="IPR000340">
    <property type="entry name" value="Dual-sp_phosphatase_cat-dom"/>
</dbReference>
<accession>A0A3P8VB23</accession>
<evidence type="ECO:0000256" key="3">
    <source>
        <dbReference type="ARBA" id="ARBA00022912"/>
    </source>
</evidence>
<dbReference type="GO" id="GO:0004721">
    <property type="term" value="F:phosphoprotein phosphatase activity"/>
    <property type="evidence" value="ECO:0007669"/>
    <property type="project" value="UniProtKB-KW"/>
</dbReference>
<dbReference type="PANTHER" id="PTHR45961:SF7">
    <property type="entry name" value="DUAL SPECIFICITY PHOSPHATASE 28"/>
    <property type="match status" value="1"/>
</dbReference>
<dbReference type="STRING" id="244447.ENSCSEP00000010436"/>
<feature type="domain" description="Tyrosine specific protein phosphatases" evidence="6">
    <location>
        <begin position="65"/>
        <end position="122"/>
    </location>
</feature>
<dbReference type="Ensembl" id="ENSCSET00000010560.1">
    <property type="protein sequence ID" value="ENSCSEP00000010436.1"/>
    <property type="gene ID" value="ENSCSEG00000006706.1"/>
</dbReference>
<proteinExistence type="inferred from homology"/>
<feature type="coiled-coil region" evidence="4">
    <location>
        <begin position="104"/>
        <end position="155"/>
    </location>
</feature>
<sequence length="159" mass="17884">MLQLYKVTEALCISNARSACSAQLLQQEAVTLCINVSRQQPFPADAHVTKLRIAVYDDPSEDLYAHFDTCADAIQAEVRHGGRSLVYCKNGRSRSASICIAFLMKQHKLKLKEALQEVKSARHVIDPNPGFLSQLQTYEEELERRRARAEEISGLQRPA</sequence>
<reference evidence="7" key="3">
    <citation type="submission" date="2025-09" db="UniProtKB">
        <authorList>
            <consortium name="Ensembl"/>
        </authorList>
    </citation>
    <scope>IDENTIFICATION</scope>
</reference>
<dbReference type="PANTHER" id="PTHR45961">
    <property type="entry name" value="IP21249P"/>
    <property type="match status" value="1"/>
</dbReference>
<keyword evidence="3" id="KW-0904">Protein phosphatase</keyword>
<keyword evidence="2" id="KW-0378">Hydrolase</keyword>
<keyword evidence="8" id="KW-1185">Reference proteome</keyword>
<dbReference type="AlphaFoldDB" id="A0A3P8VB23"/>
<evidence type="ECO:0000256" key="4">
    <source>
        <dbReference type="SAM" id="Coils"/>
    </source>
</evidence>